<reference evidence="2 3" key="1">
    <citation type="submission" date="2017-06" db="EMBL/GenBank/DDBJ databases">
        <title>Draft Genome Sequence of Bacillus sp Strain 36R Isolated from saline sediment at Atanasia, Sonora, Mexico.</title>
        <authorList>
            <person name="Sanchez Diaz R."/>
            <person name="Quiroz Macias M.E."/>
            <person name="Ibarra Gamez J.C."/>
            <person name="Enciso Ibarra J."/>
            <person name="Gomez Gil B."/>
            <person name="Galaviz Silva L."/>
        </authorList>
    </citation>
    <scope>NUCLEOTIDE SEQUENCE [LARGE SCALE GENOMIC DNA]</scope>
    <source>
        <strain evidence="2 3">36R_ATNSAL</strain>
    </source>
</reference>
<dbReference type="SUPFAM" id="SSF53474">
    <property type="entry name" value="alpha/beta-Hydrolases"/>
    <property type="match status" value="1"/>
</dbReference>
<dbReference type="OrthoDB" id="115291at2"/>
<dbReference type="AlphaFoldDB" id="A0A2A5J1B5"/>
<dbReference type="InterPro" id="IPR002925">
    <property type="entry name" value="Dienelactn_hydro"/>
</dbReference>
<dbReference type="PANTHER" id="PTHR46623:SF6">
    <property type="entry name" value="ALPHA_BETA-HYDROLASES SUPERFAMILY PROTEIN"/>
    <property type="match status" value="1"/>
</dbReference>
<keyword evidence="2" id="KW-0378">Hydrolase</keyword>
<dbReference type="InterPro" id="IPR051049">
    <property type="entry name" value="Dienelactone_hydrolase-like"/>
</dbReference>
<protein>
    <submittedName>
        <fullName evidence="2">Dienelactone hydrolase</fullName>
    </submittedName>
</protein>
<dbReference type="InterPro" id="IPR029058">
    <property type="entry name" value="AB_hydrolase_fold"/>
</dbReference>
<evidence type="ECO:0000259" key="1">
    <source>
        <dbReference type="Pfam" id="PF01738"/>
    </source>
</evidence>
<accession>A0A2A5J1B5</accession>
<dbReference type="Gene3D" id="3.40.50.1820">
    <property type="entry name" value="alpha/beta hydrolase"/>
    <property type="match status" value="1"/>
</dbReference>
<organism evidence="2 3">
    <name type="scientific">Bacillus pumilus</name>
    <name type="common">Bacillus mesentericus</name>
    <dbReference type="NCBI Taxonomy" id="1408"/>
    <lineage>
        <taxon>Bacteria</taxon>
        <taxon>Bacillati</taxon>
        <taxon>Bacillota</taxon>
        <taxon>Bacilli</taxon>
        <taxon>Bacillales</taxon>
        <taxon>Bacillaceae</taxon>
        <taxon>Bacillus</taxon>
    </lineage>
</organism>
<name>A0A2A5J1B5_BACPU</name>
<evidence type="ECO:0000313" key="3">
    <source>
        <dbReference type="Proteomes" id="UP000228754"/>
    </source>
</evidence>
<dbReference type="PANTHER" id="PTHR46623">
    <property type="entry name" value="CARBOXYMETHYLENEBUTENOLIDASE-RELATED"/>
    <property type="match status" value="1"/>
</dbReference>
<dbReference type="Proteomes" id="UP000228754">
    <property type="component" value="Unassembled WGS sequence"/>
</dbReference>
<proteinExistence type="predicted"/>
<feature type="domain" description="Dienelactone hydrolase" evidence="1">
    <location>
        <begin position="4"/>
        <end position="198"/>
    </location>
</feature>
<dbReference type="Pfam" id="PF01738">
    <property type="entry name" value="DLH"/>
    <property type="match status" value="1"/>
</dbReference>
<dbReference type="EMBL" id="NKHG01000012">
    <property type="protein sequence ID" value="PCK23152.1"/>
    <property type="molecule type" value="Genomic_DNA"/>
</dbReference>
<evidence type="ECO:0000313" key="2">
    <source>
        <dbReference type="EMBL" id="PCK23152.1"/>
    </source>
</evidence>
<comment type="caution">
    <text evidence="2">The sequence shown here is derived from an EMBL/GenBank/DDBJ whole genome shotgun (WGS) entry which is preliminary data.</text>
</comment>
<sequence>MQTSHQKPTLILLHEIYGINDHMKSIIRHFERAGFVVYCPHLLGQVKHFDADSEDEAYRYFMDEVGFEQSVKAVLHLARDLKMKDVDTDIFVLGFSVGATIAWLCSSYEQLFTGIIGFYGSRIRDYVAITPTCNTLLFFPTIETSFNPQQIVAVLEKKDGLRLTMVEGMHGFANPYSEAFDADSKDRCFQEVEDFVNANLKKDRSVGIT</sequence>
<gene>
    <name evidence="2" type="ORF">CEY02_01895</name>
</gene>
<dbReference type="GO" id="GO:0016787">
    <property type="term" value="F:hydrolase activity"/>
    <property type="evidence" value="ECO:0007669"/>
    <property type="project" value="UniProtKB-KW"/>
</dbReference>